<dbReference type="EMBL" id="JACOOO010000040">
    <property type="protein sequence ID" value="MBC5630505.1"/>
    <property type="molecule type" value="Genomic_DNA"/>
</dbReference>
<keyword evidence="5" id="KW-0963">Cytoplasm</keyword>
<dbReference type="InterPro" id="IPR032305">
    <property type="entry name" value="GTP-bd_M"/>
</dbReference>
<comment type="similarity">
    <text evidence="5">Belongs to the TRAFAC class OBG-HflX-like GTPase superfamily. HflX GTPase family.</text>
</comment>
<dbReference type="Proteomes" id="UP000596929">
    <property type="component" value="Unassembled WGS sequence"/>
</dbReference>
<evidence type="ECO:0000256" key="4">
    <source>
        <dbReference type="ARBA" id="ARBA00023134"/>
    </source>
</evidence>
<dbReference type="PANTHER" id="PTHR10229:SF4">
    <property type="entry name" value="GTPASE HFLX"/>
    <property type="match status" value="1"/>
</dbReference>
<sequence>MTGDYEDDKKGIIVGININNKNNFDESMEELKNLCLACKIETVGQIKQNSKKVNSTFYMGSGKIDELKNLVEENNADIVIFNNELSASQVKNIEEEINCNVIDRTALILDIFANRAKTRESKLQVEVAKLQYELPRLVGSNEDLGRQSGGVGTKNRGAGETKLELDRRRIEDKIANLNKELEVLKNQREVQKSKRKKSNIPNVALVGYTNAGKSSVMNALVEKFINDEDKKVFEKNMLFATLETYVRNIKLDNNKSFLLSDTVGFVGDLPHSLVKAFRSTLEEVCDADLLLHVIDISNPNYENHINVTNETLNQIGADNIPVIYVYNKVDLMELDTFNIEGMLVSAKKYIGIEELLESICKNIFMDYIKCKVMVPYKDGKMTSYIIDSSTVLETEYTNEGTLFSIECSKEDYVKYQSYII</sequence>
<feature type="domain" description="Hflx-type G" evidence="7">
    <location>
        <begin position="201"/>
        <end position="367"/>
    </location>
</feature>
<proteinExistence type="inferred from homology"/>
<evidence type="ECO:0000313" key="9">
    <source>
        <dbReference type="Proteomes" id="UP000596929"/>
    </source>
</evidence>
<keyword evidence="2 5" id="KW-0547">Nucleotide-binding</keyword>
<dbReference type="Pfam" id="PF13167">
    <property type="entry name" value="GTP-bdg_N"/>
    <property type="match status" value="1"/>
</dbReference>
<evidence type="ECO:0000256" key="6">
    <source>
        <dbReference type="SAM" id="Coils"/>
    </source>
</evidence>
<dbReference type="SUPFAM" id="SSF52540">
    <property type="entry name" value="P-loop containing nucleoside triphosphate hydrolases"/>
    <property type="match status" value="1"/>
</dbReference>
<comment type="function">
    <text evidence="5">GTPase that associates with the 50S ribosomal subunit and may have a role during protein synthesis or ribosome biogenesis.</text>
</comment>
<dbReference type="PANTHER" id="PTHR10229">
    <property type="entry name" value="GTP-BINDING PROTEIN HFLX"/>
    <property type="match status" value="1"/>
</dbReference>
<keyword evidence="9" id="KW-1185">Reference proteome</keyword>
<dbReference type="Gene3D" id="3.40.50.11060">
    <property type="entry name" value="GTPase HflX, N-terminal domain"/>
    <property type="match status" value="1"/>
</dbReference>
<evidence type="ECO:0000259" key="7">
    <source>
        <dbReference type="PROSITE" id="PS51705"/>
    </source>
</evidence>
<dbReference type="NCBIfam" id="TIGR03156">
    <property type="entry name" value="GTP_HflX"/>
    <property type="match status" value="1"/>
</dbReference>
<evidence type="ECO:0000256" key="2">
    <source>
        <dbReference type="ARBA" id="ARBA00022741"/>
    </source>
</evidence>
<keyword evidence="1" id="KW-0479">Metal-binding</keyword>
<dbReference type="PIRSF" id="PIRSF006809">
    <property type="entry name" value="GTP-binding_hflX_prd"/>
    <property type="match status" value="1"/>
</dbReference>
<evidence type="ECO:0000313" key="8">
    <source>
        <dbReference type="EMBL" id="MBC5630505.1"/>
    </source>
</evidence>
<reference evidence="8 9" key="1">
    <citation type="submission" date="2020-08" db="EMBL/GenBank/DDBJ databases">
        <title>Genome public.</title>
        <authorList>
            <person name="Liu C."/>
            <person name="Sun Q."/>
        </authorList>
    </citation>
    <scope>NUCLEOTIDE SEQUENCE [LARGE SCALE GENOMIC DNA]</scope>
    <source>
        <strain evidence="8 9">NSJ-6</strain>
    </source>
</reference>
<dbReference type="InterPro" id="IPR027417">
    <property type="entry name" value="P-loop_NTPase"/>
</dbReference>
<comment type="subcellular location">
    <subcellularLocation>
        <location evidence="5">Cytoplasm</location>
    </subcellularLocation>
    <text evidence="5">May associate with membranes.</text>
</comment>
<dbReference type="HAMAP" id="MF_00900">
    <property type="entry name" value="GTPase_HflX"/>
    <property type="match status" value="1"/>
</dbReference>
<organism evidence="8 9">
    <name type="scientific">Clostridium hominis</name>
    <dbReference type="NCBI Taxonomy" id="2763036"/>
    <lineage>
        <taxon>Bacteria</taxon>
        <taxon>Bacillati</taxon>
        <taxon>Bacillota</taxon>
        <taxon>Clostridia</taxon>
        <taxon>Eubacteriales</taxon>
        <taxon>Clostridiaceae</taxon>
        <taxon>Clostridium</taxon>
    </lineage>
</organism>
<evidence type="ECO:0000256" key="1">
    <source>
        <dbReference type="ARBA" id="ARBA00022723"/>
    </source>
</evidence>
<keyword evidence="4 5" id="KW-0342">GTP-binding</keyword>
<dbReference type="InterPro" id="IPR006073">
    <property type="entry name" value="GTP-bd"/>
</dbReference>
<dbReference type="InterPro" id="IPR025121">
    <property type="entry name" value="GTPase_HflX_N"/>
</dbReference>
<dbReference type="Pfam" id="PF16360">
    <property type="entry name" value="GTP-bdg_M"/>
    <property type="match status" value="1"/>
</dbReference>
<feature type="coiled-coil region" evidence="6">
    <location>
        <begin position="160"/>
        <end position="194"/>
    </location>
</feature>
<comment type="caution">
    <text evidence="8">The sequence shown here is derived from an EMBL/GenBank/DDBJ whole genome shotgun (WGS) entry which is preliminary data.</text>
</comment>
<gene>
    <name evidence="5 8" type="primary">hflX</name>
    <name evidence="8" type="ORF">H8S20_16740</name>
</gene>
<dbReference type="Gene3D" id="6.10.250.2860">
    <property type="match status" value="1"/>
</dbReference>
<accession>A0ABR7DGE9</accession>
<evidence type="ECO:0000256" key="3">
    <source>
        <dbReference type="ARBA" id="ARBA00022842"/>
    </source>
</evidence>
<name>A0ABR7DGE9_9CLOT</name>
<dbReference type="PROSITE" id="PS51705">
    <property type="entry name" value="G_HFLX"/>
    <property type="match status" value="1"/>
</dbReference>
<dbReference type="InterPro" id="IPR016496">
    <property type="entry name" value="GTPase_HflX"/>
</dbReference>
<dbReference type="PRINTS" id="PR00326">
    <property type="entry name" value="GTP1OBG"/>
</dbReference>
<dbReference type="CDD" id="cd01878">
    <property type="entry name" value="HflX"/>
    <property type="match status" value="1"/>
</dbReference>
<keyword evidence="6" id="KW-0175">Coiled coil</keyword>
<evidence type="ECO:0000256" key="5">
    <source>
        <dbReference type="HAMAP-Rule" id="MF_00900"/>
    </source>
</evidence>
<comment type="subunit">
    <text evidence="5">Monomer. Associates with the 50S ribosomal subunit.</text>
</comment>
<dbReference type="InterPro" id="IPR030394">
    <property type="entry name" value="G_HFLX_dom"/>
</dbReference>
<dbReference type="Gene3D" id="3.40.50.300">
    <property type="entry name" value="P-loop containing nucleotide triphosphate hydrolases"/>
    <property type="match status" value="1"/>
</dbReference>
<keyword evidence="3" id="KW-0460">Magnesium</keyword>
<dbReference type="InterPro" id="IPR042108">
    <property type="entry name" value="GTPase_HflX_N_sf"/>
</dbReference>
<protein>
    <recommendedName>
        <fullName evidence="5">GTPase HflX</fullName>
    </recommendedName>
    <alternativeName>
        <fullName evidence="5">GTP-binding protein HflX</fullName>
    </alternativeName>
</protein>
<dbReference type="Pfam" id="PF01926">
    <property type="entry name" value="MMR_HSR1"/>
    <property type="match status" value="1"/>
</dbReference>